<feature type="domain" description="AMP-binding enzyme C-terminal" evidence="6">
    <location>
        <begin position="549"/>
        <end position="619"/>
    </location>
</feature>
<sequence length="657" mass="73177">MSTPTHDPDRPLWAPSAERIAASGMTDFRDQANARWGLEMADYEQLHAWSVRHPEQFWRSLWTWGGVIGESGDTVLEHGDRMPGATWFPQARLNLAENLLRRRDQHDALVFWGEDKVKQRLSHAELYREVAHLAAALRDLGVAPGDRVAAYMPNMPQTVVAMLATASIGAIFTSASPDFGVQGVLDRFGQTEPKVLVTVDGYYYNGKHVDIRAKVAEVAAGLPSLRRVVVAPYAEAHPAIDGIAHARLWADVVQPFAHETEIAFERLPFDHPLYVMYSSGTTGVPKCIVHCAGGALLQHIKEHRLHTDVRAGDRIFYFTTCGWMMWNWLVSALAVEATVLLYDGSPFVDDGDILFDYADAEHMTHFGTSAKFIDHLAKLGRRPVDTHRLDSVRAMMSTGSPLVPESFDYVYDAIKADLCLSSISGGTDILSCFVLGNPTLPVWRGEIQCKGLGMAVEIFDENAQPVAGEKGELVCTRPFPAMPVGFWNDPDGAKYHAAYFERFDKVWCHGDFCEITAHGGLIIHGRSDATLNPGGVRIGTAEIYRQVEKLDEVLESLVIGQSWEHDVRVVLFVKLREGVELDDVLIDRIKRTIRENTTPRHVPARIVAVEDIPRTRSGKIVELAVRNVVHGQPVRNVEALANPEALEQFRHRPELAR</sequence>
<protein>
    <submittedName>
        <fullName evidence="8">Acetoacetate--CoA ligase</fullName>
        <ecNumber evidence="8">6.2.1.16</ecNumber>
    </submittedName>
</protein>
<evidence type="ECO:0000259" key="6">
    <source>
        <dbReference type="Pfam" id="PF13193"/>
    </source>
</evidence>
<dbReference type="InterPro" id="IPR032387">
    <property type="entry name" value="ACAS_N"/>
</dbReference>
<dbReference type="PANTHER" id="PTHR42921:SF1">
    <property type="entry name" value="ACETOACETYL-COA SYNTHETASE"/>
    <property type="match status" value="1"/>
</dbReference>
<dbReference type="GO" id="GO:0006629">
    <property type="term" value="P:lipid metabolic process"/>
    <property type="evidence" value="ECO:0007669"/>
    <property type="project" value="InterPro"/>
</dbReference>
<dbReference type="InterPro" id="IPR005914">
    <property type="entry name" value="Acac_CoA_synth"/>
</dbReference>
<dbReference type="InterPro" id="IPR025110">
    <property type="entry name" value="AMP-bd_C"/>
</dbReference>
<evidence type="ECO:0000256" key="3">
    <source>
        <dbReference type="ARBA" id="ARBA00022741"/>
    </source>
</evidence>
<feature type="domain" description="AMP-dependent synthetase/ligase" evidence="5">
    <location>
        <begin position="102"/>
        <end position="478"/>
    </location>
</feature>
<dbReference type="CDD" id="cd05943">
    <property type="entry name" value="AACS"/>
    <property type="match status" value="1"/>
</dbReference>
<dbReference type="InterPro" id="IPR000873">
    <property type="entry name" value="AMP-dep_synth/lig_dom"/>
</dbReference>
<organism evidence="8 9">
    <name type="scientific">Nitrogeniibacter mangrovi</name>
    <dbReference type="NCBI Taxonomy" id="2016596"/>
    <lineage>
        <taxon>Bacteria</taxon>
        <taxon>Pseudomonadati</taxon>
        <taxon>Pseudomonadota</taxon>
        <taxon>Betaproteobacteria</taxon>
        <taxon>Rhodocyclales</taxon>
        <taxon>Zoogloeaceae</taxon>
        <taxon>Nitrogeniibacter</taxon>
    </lineage>
</organism>
<evidence type="ECO:0000259" key="5">
    <source>
        <dbReference type="Pfam" id="PF00501"/>
    </source>
</evidence>
<reference evidence="8 9" key="1">
    <citation type="submission" date="2020-02" db="EMBL/GenBank/DDBJ databases">
        <title>Nitrogenibacter mangrovi gen. nov., sp. nov. isolated from mangrove sediment, a denitrifying betaproteobacterium.</title>
        <authorList>
            <person name="Liao H."/>
            <person name="Tian Y."/>
        </authorList>
    </citation>
    <scope>NUCLEOTIDE SEQUENCE [LARGE SCALE GENOMIC DNA]</scope>
    <source>
        <strain evidence="8 9">M9-3-2</strain>
    </source>
</reference>
<dbReference type="InterPro" id="IPR020845">
    <property type="entry name" value="AMP-binding_CS"/>
</dbReference>
<evidence type="ECO:0000256" key="4">
    <source>
        <dbReference type="ARBA" id="ARBA00022840"/>
    </source>
</evidence>
<evidence type="ECO:0000313" key="8">
    <source>
        <dbReference type="EMBL" id="QID17874.1"/>
    </source>
</evidence>
<keyword evidence="2 8" id="KW-0436">Ligase</keyword>
<keyword evidence="4" id="KW-0067">ATP-binding</keyword>
<keyword evidence="9" id="KW-1185">Reference proteome</keyword>
<name>A0A6C1B6K2_9RHOO</name>
<evidence type="ECO:0000256" key="1">
    <source>
        <dbReference type="ARBA" id="ARBA00006432"/>
    </source>
</evidence>
<dbReference type="PROSITE" id="PS00455">
    <property type="entry name" value="AMP_BINDING"/>
    <property type="match status" value="1"/>
</dbReference>
<accession>A0A6C1B6K2</accession>
<evidence type="ECO:0000259" key="7">
    <source>
        <dbReference type="Pfam" id="PF16177"/>
    </source>
</evidence>
<dbReference type="EMBL" id="CP048836">
    <property type="protein sequence ID" value="QID17874.1"/>
    <property type="molecule type" value="Genomic_DNA"/>
</dbReference>
<dbReference type="Proteomes" id="UP000501991">
    <property type="component" value="Chromosome"/>
</dbReference>
<gene>
    <name evidence="8" type="ORF">G3580_09620</name>
</gene>
<evidence type="ECO:0000256" key="2">
    <source>
        <dbReference type="ARBA" id="ARBA00022598"/>
    </source>
</evidence>
<dbReference type="Pfam" id="PF13193">
    <property type="entry name" value="AMP-binding_C"/>
    <property type="match status" value="1"/>
</dbReference>
<dbReference type="KEGG" id="azq:G3580_09620"/>
<dbReference type="PANTHER" id="PTHR42921">
    <property type="entry name" value="ACETOACETYL-COA SYNTHETASE"/>
    <property type="match status" value="1"/>
</dbReference>
<dbReference type="Pfam" id="PF16177">
    <property type="entry name" value="ACAS_N"/>
    <property type="match status" value="1"/>
</dbReference>
<comment type="similarity">
    <text evidence="1">Belongs to the ATP-dependent AMP-binding enzyme family.</text>
</comment>
<dbReference type="InterPro" id="IPR042099">
    <property type="entry name" value="ANL_N_sf"/>
</dbReference>
<dbReference type="Gene3D" id="3.30.300.30">
    <property type="match status" value="1"/>
</dbReference>
<dbReference type="AlphaFoldDB" id="A0A6C1B6K2"/>
<dbReference type="InterPro" id="IPR045851">
    <property type="entry name" value="AMP-bd_C_sf"/>
</dbReference>
<proteinExistence type="inferred from homology"/>
<dbReference type="SUPFAM" id="SSF56801">
    <property type="entry name" value="Acetyl-CoA synthetase-like"/>
    <property type="match status" value="1"/>
</dbReference>
<dbReference type="NCBIfam" id="TIGR01217">
    <property type="entry name" value="ac_ac_CoA_syn"/>
    <property type="match status" value="1"/>
</dbReference>
<dbReference type="Pfam" id="PF00501">
    <property type="entry name" value="AMP-binding"/>
    <property type="match status" value="1"/>
</dbReference>
<feature type="domain" description="Acetyl-coenzyme A synthetase N-terminal" evidence="7">
    <location>
        <begin position="43"/>
        <end position="98"/>
    </location>
</feature>
<dbReference type="Gene3D" id="3.40.50.12780">
    <property type="entry name" value="N-terminal domain of ligase-like"/>
    <property type="match status" value="1"/>
</dbReference>
<dbReference type="RefSeq" id="WP_173765036.1">
    <property type="nucleotide sequence ID" value="NZ_CP048836.1"/>
</dbReference>
<dbReference type="NCBIfam" id="NF002937">
    <property type="entry name" value="PRK03584.1"/>
    <property type="match status" value="1"/>
</dbReference>
<dbReference type="EC" id="6.2.1.16" evidence="8"/>
<evidence type="ECO:0000313" key="9">
    <source>
        <dbReference type="Proteomes" id="UP000501991"/>
    </source>
</evidence>
<keyword evidence="3" id="KW-0547">Nucleotide-binding</keyword>
<dbReference type="GO" id="GO:0030729">
    <property type="term" value="F:acetoacetate-CoA ligase activity"/>
    <property type="evidence" value="ECO:0007669"/>
    <property type="project" value="UniProtKB-EC"/>
</dbReference>
<dbReference type="GO" id="GO:0005524">
    <property type="term" value="F:ATP binding"/>
    <property type="evidence" value="ECO:0007669"/>
    <property type="project" value="UniProtKB-KW"/>
</dbReference>